<evidence type="ECO:0000256" key="2">
    <source>
        <dbReference type="ARBA" id="ARBA00022771"/>
    </source>
</evidence>
<feature type="zinc finger region" description="C3H1-type" evidence="4">
    <location>
        <begin position="92"/>
        <end position="120"/>
    </location>
</feature>
<keyword evidence="3 4" id="KW-0862">Zinc</keyword>
<keyword evidence="1 4" id="KW-0479">Metal-binding</keyword>
<evidence type="ECO:0000256" key="5">
    <source>
        <dbReference type="SAM" id="MobiDB-lite"/>
    </source>
</evidence>
<dbReference type="SMART" id="SM00356">
    <property type="entry name" value="ZnF_C3H1"/>
    <property type="match status" value="1"/>
</dbReference>
<dbReference type="InterPro" id="IPR000571">
    <property type="entry name" value="Znf_CCCH"/>
</dbReference>
<feature type="region of interest" description="Disordered" evidence="5">
    <location>
        <begin position="215"/>
        <end position="242"/>
    </location>
</feature>
<evidence type="ECO:0000313" key="7">
    <source>
        <dbReference type="EMBL" id="CAE0798590.1"/>
    </source>
</evidence>
<feature type="region of interest" description="Disordered" evidence="5">
    <location>
        <begin position="1"/>
        <end position="61"/>
    </location>
</feature>
<feature type="domain" description="C3H1-type" evidence="6">
    <location>
        <begin position="92"/>
        <end position="120"/>
    </location>
</feature>
<dbReference type="SUPFAM" id="SSF90229">
    <property type="entry name" value="CCCH zinc finger"/>
    <property type="match status" value="1"/>
</dbReference>
<keyword evidence="2 4" id="KW-0863">Zinc-finger</keyword>
<dbReference type="InterPro" id="IPR036855">
    <property type="entry name" value="Znf_CCCH_sf"/>
</dbReference>
<reference evidence="7" key="1">
    <citation type="submission" date="2021-01" db="EMBL/GenBank/DDBJ databases">
        <authorList>
            <person name="Corre E."/>
            <person name="Pelletier E."/>
            <person name="Niang G."/>
            <person name="Scheremetjew M."/>
            <person name="Finn R."/>
            <person name="Kale V."/>
            <person name="Holt S."/>
            <person name="Cochrane G."/>
            <person name="Meng A."/>
            <person name="Brown T."/>
            <person name="Cohen L."/>
        </authorList>
    </citation>
    <scope>NUCLEOTIDE SEQUENCE</scope>
    <source>
        <strain evidence="7">CCMP1594</strain>
    </source>
</reference>
<evidence type="ECO:0000256" key="4">
    <source>
        <dbReference type="PROSITE-ProRule" id="PRU00723"/>
    </source>
</evidence>
<dbReference type="AlphaFoldDB" id="A0A7S4CJ70"/>
<proteinExistence type="predicted"/>
<organism evidence="7">
    <name type="scientific">Eutreptiella gymnastica</name>
    <dbReference type="NCBI Taxonomy" id="73025"/>
    <lineage>
        <taxon>Eukaryota</taxon>
        <taxon>Discoba</taxon>
        <taxon>Euglenozoa</taxon>
        <taxon>Euglenida</taxon>
        <taxon>Spirocuta</taxon>
        <taxon>Euglenophyceae</taxon>
        <taxon>Eutreptiales</taxon>
        <taxon>Eutreptiaceae</taxon>
        <taxon>Eutreptiella</taxon>
    </lineage>
</organism>
<evidence type="ECO:0000256" key="1">
    <source>
        <dbReference type="ARBA" id="ARBA00022723"/>
    </source>
</evidence>
<evidence type="ECO:0000256" key="3">
    <source>
        <dbReference type="ARBA" id="ARBA00022833"/>
    </source>
</evidence>
<feature type="compositionally biased region" description="Basic and acidic residues" evidence="5">
    <location>
        <begin position="9"/>
        <end position="22"/>
    </location>
</feature>
<name>A0A7S4CJ70_9EUGL</name>
<accession>A0A7S4CJ70</accession>
<evidence type="ECO:0000259" key="6">
    <source>
        <dbReference type="PROSITE" id="PS50103"/>
    </source>
</evidence>
<gene>
    <name evidence="7" type="ORF">EGYM00163_LOCUS9710</name>
</gene>
<protein>
    <recommendedName>
        <fullName evidence="6">C3H1-type domain-containing protein</fullName>
    </recommendedName>
</protein>
<dbReference type="GO" id="GO:0008270">
    <property type="term" value="F:zinc ion binding"/>
    <property type="evidence" value="ECO:0007669"/>
    <property type="project" value="UniProtKB-KW"/>
</dbReference>
<dbReference type="PROSITE" id="PS50103">
    <property type="entry name" value="ZF_C3H1"/>
    <property type="match status" value="1"/>
</dbReference>
<dbReference type="EMBL" id="HBJA01029624">
    <property type="protein sequence ID" value="CAE0798590.1"/>
    <property type="molecule type" value="Transcribed_RNA"/>
</dbReference>
<sequence length="242" mass="26869">MAAVQQPASKEEQRHEQRRARLDAVLGKLEQQHCLSMRANKEETPKSTSSTRLSPGSHCDGDLDTSHVVPLGNLGASTEVMPPPPPVIRPRSKSGSVCYLYAQTGQCSYGTQCKMVHTEAGHVCNPEKYTRYDLDWTPADALDEDARNKRALIDALQAAADARTARSHVPSAEHIQKISVAQVEAEVNAQAQRASRDRERLQRWIREDVEVEAVDASFSTEAEPKRKKKKNGPPLSFDMEED</sequence>